<dbReference type="AlphaFoldDB" id="A0AAV4B619"/>
<comment type="caution">
    <text evidence="1">The sequence shown here is derived from an EMBL/GenBank/DDBJ whole genome shotgun (WGS) entry which is preliminary data.</text>
</comment>
<gene>
    <name evidence="1" type="ORF">PoB_004204900</name>
</gene>
<reference evidence="1 2" key="1">
    <citation type="journal article" date="2021" name="Elife">
        <title>Chloroplast acquisition without the gene transfer in kleptoplastic sea slugs, Plakobranchus ocellatus.</title>
        <authorList>
            <person name="Maeda T."/>
            <person name="Takahashi S."/>
            <person name="Yoshida T."/>
            <person name="Shimamura S."/>
            <person name="Takaki Y."/>
            <person name="Nagai Y."/>
            <person name="Toyoda A."/>
            <person name="Suzuki Y."/>
            <person name="Arimoto A."/>
            <person name="Ishii H."/>
            <person name="Satoh N."/>
            <person name="Nishiyama T."/>
            <person name="Hasebe M."/>
            <person name="Maruyama T."/>
            <person name="Minagawa J."/>
            <person name="Obokata J."/>
            <person name="Shigenobu S."/>
        </authorList>
    </citation>
    <scope>NUCLEOTIDE SEQUENCE [LARGE SCALE GENOMIC DNA]</scope>
</reference>
<organism evidence="1 2">
    <name type="scientific">Plakobranchus ocellatus</name>
    <dbReference type="NCBI Taxonomy" id="259542"/>
    <lineage>
        <taxon>Eukaryota</taxon>
        <taxon>Metazoa</taxon>
        <taxon>Spiralia</taxon>
        <taxon>Lophotrochozoa</taxon>
        <taxon>Mollusca</taxon>
        <taxon>Gastropoda</taxon>
        <taxon>Heterobranchia</taxon>
        <taxon>Euthyneura</taxon>
        <taxon>Panpulmonata</taxon>
        <taxon>Sacoglossa</taxon>
        <taxon>Placobranchoidea</taxon>
        <taxon>Plakobranchidae</taxon>
        <taxon>Plakobranchus</taxon>
    </lineage>
</organism>
<proteinExistence type="predicted"/>
<evidence type="ECO:0000313" key="1">
    <source>
        <dbReference type="EMBL" id="GFO15544.1"/>
    </source>
</evidence>
<dbReference type="Proteomes" id="UP000735302">
    <property type="component" value="Unassembled WGS sequence"/>
</dbReference>
<accession>A0AAV4B619</accession>
<keyword evidence="2" id="KW-1185">Reference proteome</keyword>
<protein>
    <submittedName>
        <fullName evidence="1">Uncharacterized protein</fullName>
    </submittedName>
</protein>
<name>A0AAV4B619_9GAST</name>
<sequence length="153" mass="16770">MDGKKSNELVLKEANLERSLIKTIRQSGQSRQPQIHVILPVLSHSLSSQSRQPQICVILPVLSHSLSGQSRQPQIRVILPVLSHSLSGQSRQPQIYVILPVLSLTQWPVTAATNLCDPPSTLTHSVDSHGSHKSVSTRVFSFSALTRGLKRGC</sequence>
<dbReference type="EMBL" id="BLXT01004610">
    <property type="protein sequence ID" value="GFO15544.1"/>
    <property type="molecule type" value="Genomic_DNA"/>
</dbReference>
<evidence type="ECO:0000313" key="2">
    <source>
        <dbReference type="Proteomes" id="UP000735302"/>
    </source>
</evidence>